<dbReference type="InterPro" id="IPR050172">
    <property type="entry name" value="SsuD_RutA_monooxygenase"/>
</dbReference>
<dbReference type="Pfam" id="PF00296">
    <property type="entry name" value="Bac_luciferase"/>
    <property type="match status" value="1"/>
</dbReference>
<dbReference type="PANTHER" id="PTHR42847">
    <property type="entry name" value="ALKANESULFONATE MONOOXYGENASE"/>
    <property type="match status" value="1"/>
</dbReference>
<evidence type="ECO:0000256" key="1">
    <source>
        <dbReference type="ARBA" id="ARBA00022630"/>
    </source>
</evidence>
<keyword evidence="1" id="KW-0285">Flavoprotein</keyword>
<organism evidence="6 7">
    <name type="scientific">Amycolatopsis acidicola</name>
    <dbReference type="NCBI Taxonomy" id="2596893"/>
    <lineage>
        <taxon>Bacteria</taxon>
        <taxon>Bacillati</taxon>
        <taxon>Actinomycetota</taxon>
        <taxon>Actinomycetes</taxon>
        <taxon>Pseudonocardiales</taxon>
        <taxon>Pseudonocardiaceae</taxon>
        <taxon>Amycolatopsis</taxon>
    </lineage>
</organism>
<dbReference type="RefSeq" id="WP_144753679.1">
    <property type="nucleotide sequence ID" value="NZ_VMNW02000046.1"/>
</dbReference>
<evidence type="ECO:0000256" key="4">
    <source>
        <dbReference type="ARBA" id="ARBA00023033"/>
    </source>
</evidence>
<evidence type="ECO:0000259" key="5">
    <source>
        <dbReference type="Pfam" id="PF00296"/>
    </source>
</evidence>
<protein>
    <submittedName>
        <fullName evidence="6">LLM class F420-dependent oxidoreductase</fullName>
    </submittedName>
</protein>
<sequence>MERSVVFPSQELPADRDVVTAFAQAAEELGYSRVIVYDHVLGAVQEERTPALAASYDETVPFHEPLTLLAFLAAVTSRIELATGVLVAPQRQTALLAKQATEIDGLSGGRLALGVGAGWNHVEFEALGMGFTDRGARLEEQIEVLRRLWSEPVVNFDGRHHRIDRAGLVPRPVRRIPVLMGGRSMAAVRRAARLADGFLFAFGGEETFQQAEELHAAVQQAGRDTAEVPMEMYVSYGVGPDAWAADLARWRKTGGTRMAVRTSTASAAAIGQKVRPLDDVDDHIAAIAEFAAWWDGAVS</sequence>
<evidence type="ECO:0000256" key="3">
    <source>
        <dbReference type="ARBA" id="ARBA00023002"/>
    </source>
</evidence>
<dbReference type="GO" id="GO:0046306">
    <property type="term" value="P:alkanesulfonate catabolic process"/>
    <property type="evidence" value="ECO:0007669"/>
    <property type="project" value="TreeGrafter"/>
</dbReference>
<keyword evidence="7" id="KW-1185">Reference proteome</keyword>
<dbReference type="PANTHER" id="PTHR42847:SF4">
    <property type="entry name" value="ALKANESULFONATE MONOOXYGENASE-RELATED"/>
    <property type="match status" value="1"/>
</dbReference>
<evidence type="ECO:0000256" key="2">
    <source>
        <dbReference type="ARBA" id="ARBA00022643"/>
    </source>
</evidence>
<keyword evidence="3" id="KW-0560">Oxidoreductase</keyword>
<accession>A0A5N0UZL0</accession>
<name>A0A5N0UZL0_9PSEU</name>
<dbReference type="InterPro" id="IPR011251">
    <property type="entry name" value="Luciferase-like_dom"/>
</dbReference>
<evidence type="ECO:0000313" key="6">
    <source>
        <dbReference type="EMBL" id="KAA9156742.1"/>
    </source>
</evidence>
<dbReference type="Proteomes" id="UP000319769">
    <property type="component" value="Unassembled WGS sequence"/>
</dbReference>
<gene>
    <name evidence="6" type="ORF">FPZ12_026580</name>
</gene>
<feature type="domain" description="Luciferase-like" evidence="5">
    <location>
        <begin position="16"/>
        <end position="242"/>
    </location>
</feature>
<keyword evidence="4" id="KW-0503">Monooxygenase</keyword>
<dbReference type="InterPro" id="IPR019921">
    <property type="entry name" value="Lucif-like_OxRdtase_Rv2161c"/>
</dbReference>
<reference evidence="6" key="1">
    <citation type="submission" date="2019-09" db="EMBL/GenBank/DDBJ databases">
        <authorList>
            <person name="Teo W.F.A."/>
            <person name="Duangmal K."/>
        </authorList>
    </citation>
    <scope>NUCLEOTIDE SEQUENCE [LARGE SCALE GENOMIC DNA]</scope>
    <source>
        <strain evidence="6">K81G1</strain>
    </source>
</reference>
<dbReference type="OrthoDB" id="4074025at2"/>
<proteinExistence type="predicted"/>
<dbReference type="Gene3D" id="3.20.20.30">
    <property type="entry name" value="Luciferase-like domain"/>
    <property type="match status" value="1"/>
</dbReference>
<dbReference type="GO" id="GO:0008726">
    <property type="term" value="F:alkanesulfonate monooxygenase activity"/>
    <property type="evidence" value="ECO:0007669"/>
    <property type="project" value="TreeGrafter"/>
</dbReference>
<dbReference type="AlphaFoldDB" id="A0A5N0UZL0"/>
<evidence type="ECO:0000313" key="7">
    <source>
        <dbReference type="Proteomes" id="UP000319769"/>
    </source>
</evidence>
<dbReference type="EMBL" id="VMNW02000046">
    <property type="protein sequence ID" value="KAA9156742.1"/>
    <property type="molecule type" value="Genomic_DNA"/>
</dbReference>
<dbReference type="SUPFAM" id="SSF51679">
    <property type="entry name" value="Bacterial luciferase-like"/>
    <property type="match status" value="1"/>
</dbReference>
<keyword evidence="2" id="KW-0288">FMN</keyword>
<comment type="caution">
    <text evidence="6">The sequence shown here is derived from an EMBL/GenBank/DDBJ whole genome shotgun (WGS) entry which is preliminary data.</text>
</comment>
<dbReference type="NCBIfam" id="TIGR03619">
    <property type="entry name" value="F420_Rv2161c"/>
    <property type="match status" value="1"/>
</dbReference>
<dbReference type="InterPro" id="IPR036661">
    <property type="entry name" value="Luciferase-like_sf"/>
</dbReference>